<sequence>MKIKNSYVKIIMWMVLGGIVGAIGGLAGRTIGIGKFKEVFINIFELIANNIIQIQIAVGTLSALVILVNYISAKKLMVKDDNDVDELSDKIELKQTIALTFCSINYILSFILFGIAIDGRNQFIIASVIVFVTVMVFSSFMEISIVNQIKKGDPMKKGDPAELDFQNQWIDSCDEAEKLITYQAAYKTFNIMKYLLLATMIIGMIAKAALNAGNTIIVMGGVLWLVMVLAYSYYGCKLQKNKINL</sequence>
<protein>
    <submittedName>
        <fullName evidence="2">DUF3169 family protein</fullName>
    </submittedName>
</protein>
<proteinExistence type="predicted"/>
<feature type="transmembrane region" description="Helical" evidence="1">
    <location>
        <begin position="123"/>
        <end position="146"/>
    </location>
</feature>
<feature type="transmembrane region" description="Helical" evidence="1">
    <location>
        <begin position="191"/>
        <end position="210"/>
    </location>
</feature>
<dbReference type="AlphaFoldDB" id="A0A6A7K8W3"/>
<comment type="caution">
    <text evidence="2">The sequence shown here is derived from an EMBL/GenBank/DDBJ whole genome shotgun (WGS) entry which is preliminary data.</text>
</comment>
<keyword evidence="1" id="KW-0812">Transmembrane</keyword>
<dbReference type="Pfam" id="PF11368">
    <property type="entry name" value="DUF3169"/>
    <property type="match status" value="1"/>
</dbReference>
<evidence type="ECO:0000256" key="1">
    <source>
        <dbReference type="SAM" id="Phobius"/>
    </source>
</evidence>
<dbReference type="InterPro" id="IPR021509">
    <property type="entry name" value="DUF3169"/>
</dbReference>
<evidence type="ECO:0000313" key="3">
    <source>
        <dbReference type="Proteomes" id="UP000440004"/>
    </source>
</evidence>
<dbReference type="RefSeq" id="WP_152803104.1">
    <property type="nucleotide sequence ID" value="NZ_WHNX01000008.1"/>
</dbReference>
<keyword evidence="1" id="KW-1133">Transmembrane helix</keyword>
<organism evidence="2 3">
    <name type="scientific">Alkalibaculum sporogenes</name>
    <dbReference type="NCBI Taxonomy" id="2655001"/>
    <lineage>
        <taxon>Bacteria</taxon>
        <taxon>Bacillati</taxon>
        <taxon>Bacillota</taxon>
        <taxon>Clostridia</taxon>
        <taxon>Eubacteriales</taxon>
        <taxon>Eubacteriaceae</taxon>
        <taxon>Alkalibaculum</taxon>
    </lineage>
</organism>
<feature type="transmembrane region" description="Helical" evidence="1">
    <location>
        <begin position="97"/>
        <end position="117"/>
    </location>
</feature>
<dbReference type="Proteomes" id="UP000440004">
    <property type="component" value="Unassembled WGS sequence"/>
</dbReference>
<dbReference type="EMBL" id="WHNX01000008">
    <property type="protein sequence ID" value="MPW25543.1"/>
    <property type="molecule type" value="Genomic_DNA"/>
</dbReference>
<gene>
    <name evidence="2" type="ORF">GC105_07050</name>
</gene>
<accession>A0A6A7K8W3</accession>
<feature type="transmembrane region" description="Helical" evidence="1">
    <location>
        <begin position="216"/>
        <end position="234"/>
    </location>
</feature>
<reference evidence="2 3" key="1">
    <citation type="submission" date="2019-10" db="EMBL/GenBank/DDBJ databases">
        <title>Alkalibaculum tamaniensis sp.nov., a new alkaliphilic acetogen, isolated on methoxylated aromatics from a mud volcano.</title>
        <authorList>
            <person name="Khomyakova M.A."/>
            <person name="Merkel A.Y."/>
            <person name="Bonch-Osmolovskaya E.A."/>
            <person name="Slobodkin A.I."/>
        </authorList>
    </citation>
    <scope>NUCLEOTIDE SEQUENCE [LARGE SCALE GENOMIC DNA]</scope>
    <source>
        <strain evidence="2 3">M08DMB</strain>
    </source>
</reference>
<feature type="transmembrane region" description="Helical" evidence="1">
    <location>
        <begin position="12"/>
        <end position="31"/>
    </location>
</feature>
<keyword evidence="1" id="KW-0472">Membrane</keyword>
<evidence type="ECO:0000313" key="2">
    <source>
        <dbReference type="EMBL" id="MPW25543.1"/>
    </source>
</evidence>
<name>A0A6A7K8W3_9FIRM</name>
<keyword evidence="3" id="KW-1185">Reference proteome</keyword>
<feature type="transmembrane region" description="Helical" evidence="1">
    <location>
        <begin position="51"/>
        <end position="71"/>
    </location>
</feature>